<dbReference type="Pfam" id="PF02310">
    <property type="entry name" value="B12-binding"/>
    <property type="match status" value="1"/>
</dbReference>
<dbReference type="SUPFAM" id="SSF52242">
    <property type="entry name" value="Cobalamin (vitamin B12)-binding domain"/>
    <property type="match status" value="1"/>
</dbReference>
<dbReference type="AlphaFoldDB" id="T2GDY0"/>
<dbReference type="eggNOG" id="COG5012">
    <property type="taxonomic scope" value="Bacteria"/>
</dbReference>
<dbReference type="InterPro" id="IPR036594">
    <property type="entry name" value="Meth_synthase_dom"/>
</dbReference>
<dbReference type="InterPro" id="IPR006158">
    <property type="entry name" value="Cobalamin-bd"/>
</dbReference>
<dbReference type="KEGG" id="dgg:DGI_2600"/>
<dbReference type="InterPro" id="IPR036724">
    <property type="entry name" value="Cobalamin-bd_sf"/>
</dbReference>
<evidence type="ECO:0000313" key="2">
    <source>
        <dbReference type="EMBL" id="AGW14331.1"/>
    </source>
</evidence>
<name>T2GDY0_MEGG1</name>
<reference evidence="2 3" key="1">
    <citation type="journal article" date="2013" name="J. Bacteriol.">
        <title>Roles of HynAB and Ech, the only two hydrogenases found in the model sulfate reducer Desulfovibrio gigas.</title>
        <authorList>
            <person name="Morais-Silva F.O."/>
            <person name="Santos C.I."/>
            <person name="Rodrigues R."/>
            <person name="Pereira I.A."/>
            <person name="Rodrigues-Pousada C."/>
        </authorList>
    </citation>
    <scope>NUCLEOTIDE SEQUENCE [LARGE SCALE GENOMIC DNA]</scope>
    <source>
        <strain evidence="3">ATCC 19364 / DSM 1382 / NCIMB 9332 / VKM B-1759</strain>
    </source>
</reference>
<protein>
    <submittedName>
        <fullName evidence="2">Putative cobalamin B12-binding domain-containing protein</fullName>
    </submittedName>
</protein>
<dbReference type="Gene3D" id="1.10.1240.10">
    <property type="entry name" value="Methionine synthase domain"/>
    <property type="match status" value="1"/>
</dbReference>
<dbReference type="EMBL" id="CP006585">
    <property type="protein sequence ID" value="AGW14331.1"/>
    <property type="molecule type" value="Genomic_DNA"/>
</dbReference>
<dbReference type="STRING" id="1121448.DGI_2600"/>
<dbReference type="PATRIC" id="fig|1121448.10.peg.2550"/>
<gene>
    <name evidence="2" type="primary">mtsB</name>
    <name evidence="2" type="ORF">DGI_2600</name>
</gene>
<dbReference type="Pfam" id="PF02607">
    <property type="entry name" value="B12-binding_2"/>
    <property type="match status" value="1"/>
</dbReference>
<evidence type="ECO:0000313" key="3">
    <source>
        <dbReference type="Proteomes" id="UP000016587"/>
    </source>
</evidence>
<accession>T2GDY0</accession>
<reference evidence="3" key="2">
    <citation type="submission" date="2013-07" db="EMBL/GenBank/DDBJ databases">
        <authorList>
            <person name="Morais-Silva F.O."/>
            <person name="Rezende A.M."/>
            <person name="Pimentel C."/>
            <person name="Resende D.M."/>
            <person name="Santos C.I."/>
            <person name="Clemente C."/>
            <person name="de Oliveira L.M."/>
            <person name="da Silva S.M."/>
            <person name="Costa D.A."/>
            <person name="Varela-Raposo A."/>
            <person name="Horacio E.C.A."/>
            <person name="Matos M."/>
            <person name="Flores O."/>
            <person name="Ruiz J.C."/>
            <person name="Rodrigues-Pousada C."/>
        </authorList>
    </citation>
    <scope>NUCLEOTIDE SEQUENCE [LARGE SCALE GENOMIC DNA]</scope>
    <source>
        <strain evidence="3">ATCC 19364 / DSM 1382 / NCIMB 9332 / VKM B-1759</strain>
    </source>
</reference>
<dbReference type="Proteomes" id="UP000016587">
    <property type="component" value="Chromosome"/>
</dbReference>
<evidence type="ECO:0000259" key="1">
    <source>
        <dbReference type="PROSITE" id="PS51332"/>
    </source>
</evidence>
<feature type="domain" description="B12-binding" evidence="1">
    <location>
        <begin position="100"/>
        <end position="229"/>
    </location>
</feature>
<sequence>MDRSACSPASASLTRLAAAYLEQLLAGNRRGACALVLDAVRAGADVREIYLKVLQPVQHEVGRLWQENTITVAVEHFCTAATQLVISQLFPYIITETKHGLSMVGCCVGEELHELGMRMVCDFFEMDGWDTYYMGANCPQDAVLAAMAERRPHALCLSVTMHQNVPLARDIIQAVATQFPAVKILVGGFPFLLNPDLAASLGAHGWARDAHEGVRLAAFLCRADQEDAA</sequence>
<keyword evidence="3" id="KW-1185">Reference proteome</keyword>
<proteinExistence type="predicted"/>
<dbReference type="Gene3D" id="3.40.50.280">
    <property type="entry name" value="Cobalamin-binding domain"/>
    <property type="match status" value="1"/>
</dbReference>
<dbReference type="PROSITE" id="PS51332">
    <property type="entry name" value="B12_BINDING"/>
    <property type="match status" value="1"/>
</dbReference>
<dbReference type="GO" id="GO:0031419">
    <property type="term" value="F:cobalamin binding"/>
    <property type="evidence" value="ECO:0007669"/>
    <property type="project" value="InterPro"/>
</dbReference>
<dbReference type="HOGENOM" id="CLU_064060_1_1_7"/>
<dbReference type="GO" id="GO:0046872">
    <property type="term" value="F:metal ion binding"/>
    <property type="evidence" value="ECO:0007669"/>
    <property type="project" value="InterPro"/>
</dbReference>
<dbReference type="InterPro" id="IPR003759">
    <property type="entry name" value="Cbl-bd_cap"/>
</dbReference>
<organism evidence="2 3">
    <name type="scientific">Megalodesulfovibrio gigas (strain ATCC 19364 / DSM 1382 / NCIMB 9332 / VKM B-1759)</name>
    <name type="common">Desulfovibrio gigas</name>
    <dbReference type="NCBI Taxonomy" id="1121448"/>
    <lineage>
        <taxon>Bacteria</taxon>
        <taxon>Pseudomonadati</taxon>
        <taxon>Thermodesulfobacteriota</taxon>
        <taxon>Desulfovibrionia</taxon>
        <taxon>Desulfovibrionales</taxon>
        <taxon>Desulfovibrionaceae</taxon>
        <taxon>Megalodesulfovibrio</taxon>
    </lineage>
</organism>